<feature type="transmembrane region" description="Helical" evidence="6">
    <location>
        <begin position="150"/>
        <end position="171"/>
    </location>
</feature>
<evidence type="ECO:0000256" key="4">
    <source>
        <dbReference type="ARBA" id="ARBA00022989"/>
    </source>
</evidence>
<keyword evidence="5 6" id="KW-0472">Membrane</keyword>
<feature type="transmembrane region" description="Helical" evidence="6">
    <location>
        <begin position="12"/>
        <end position="31"/>
    </location>
</feature>
<feature type="domain" description="EamA" evidence="7">
    <location>
        <begin position="10"/>
        <end position="138"/>
    </location>
</feature>
<dbReference type="Proteomes" id="UP000321121">
    <property type="component" value="Unassembled WGS sequence"/>
</dbReference>
<evidence type="ECO:0000256" key="2">
    <source>
        <dbReference type="ARBA" id="ARBA00007362"/>
    </source>
</evidence>
<feature type="transmembrane region" description="Helical" evidence="6">
    <location>
        <begin position="124"/>
        <end position="144"/>
    </location>
</feature>
<evidence type="ECO:0000256" key="3">
    <source>
        <dbReference type="ARBA" id="ARBA00022692"/>
    </source>
</evidence>
<dbReference type="PANTHER" id="PTHR32322:SF2">
    <property type="entry name" value="EAMA DOMAIN-CONTAINING PROTEIN"/>
    <property type="match status" value="1"/>
</dbReference>
<dbReference type="PANTHER" id="PTHR32322">
    <property type="entry name" value="INNER MEMBRANE TRANSPORTER"/>
    <property type="match status" value="1"/>
</dbReference>
<dbReference type="RefSeq" id="WP_246124667.1">
    <property type="nucleotide sequence ID" value="NZ_BJUS01000016.1"/>
</dbReference>
<feature type="transmembrane region" description="Helical" evidence="6">
    <location>
        <begin position="252"/>
        <end position="269"/>
    </location>
</feature>
<sequence>MASRAPVRRAHLGMLAWALLVGLSFPIVGRLGELPPLSLTALRFAIACLGLWALVHRSPERRPARCAWPWLVAMGACLAGFFGAMFWAAHHATALSMSTLYVSVPLLAYGMGLAVGVERLAWRLPAILALGALGALGLAGAEAWQRGGQWRFGAGEAVFFLGCLCSALYPVLSRRGLVAGHLPASAAVRTFWSLALGGVLVGALGIVVEPVARLATMSGRDALLIVYLGLGSSALTFWLMQRATAVLGPASITAYGYLVPFVSMLWLFVETPSRLDWVWLPGSALVVLAIGLLLAGGEEGADDGHAGAAEGGERRG</sequence>
<comment type="subcellular location">
    <subcellularLocation>
        <location evidence="1">Membrane</location>
        <topology evidence="1">Multi-pass membrane protein</topology>
    </subcellularLocation>
</comment>
<dbReference type="EMBL" id="BJUS01000016">
    <property type="protein sequence ID" value="GEK73128.1"/>
    <property type="molecule type" value="Genomic_DNA"/>
</dbReference>
<name>A0ABQ0U3U9_9GAMM</name>
<feature type="transmembrane region" description="Helical" evidence="6">
    <location>
        <begin position="100"/>
        <end position="117"/>
    </location>
</feature>
<dbReference type="SUPFAM" id="SSF103481">
    <property type="entry name" value="Multidrug resistance efflux transporter EmrE"/>
    <property type="match status" value="1"/>
</dbReference>
<evidence type="ECO:0000256" key="5">
    <source>
        <dbReference type="ARBA" id="ARBA00023136"/>
    </source>
</evidence>
<gene>
    <name evidence="8" type="ORF">HHA04nite_16720</name>
</gene>
<dbReference type="InterPro" id="IPR000620">
    <property type="entry name" value="EamA_dom"/>
</dbReference>
<feature type="transmembrane region" description="Helical" evidence="6">
    <location>
        <begin position="67"/>
        <end position="88"/>
    </location>
</feature>
<keyword evidence="3 6" id="KW-0812">Transmembrane</keyword>
<protein>
    <recommendedName>
        <fullName evidence="7">EamA domain-containing protein</fullName>
    </recommendedName>
</protein>
<keyword evidence="4 6" id="KW-1133">Transmembrane helix</keyword>
<feature type="transmembrane region" description="Helical" evidence="6">
    <location>
        <begin position="37"/>
        <end position="55"/>
    </location>
</feature>
<comment type="caution">
    <text evidence="8">The sequence shown here is derived from an EMBL/GenBank/DDBJ whole genome shotgun (WGS) entry which is preliminary data.</text>
</comment>
<accession>A0ABQ0U3U9</accession>
<dbReference type="InterPro" id="IPR050638">
    <property type="entry name" value="AA-Vitamin_Transporters"/>
</dbReference>
<evidence type="ECO:0000313" key="9">
    <source>
        <dbReference type="Proteomes" id="UP000321121"/>
    </source>
</evidence>
<evidence type="ECO:0000313" key="8">
    <source>
        <dbReference type="EMBL" id="GEK73128.1"/>
    </source>
</evidence>
<keyword evidence="9" id="KW-1185">Reference proteome</keyword>
<evidence type="ECO:0000256" key="6">
    <source>
        <dbReference type="SAM" id="Phobius"/>
    </source>
</evidence>
<feature type="domain" description="EamA" evidence="7">
    <location>
        <begin position="155"/>
        <end position="294"/>
    </location>
</feature>
<comment type="similarity">
    <text evidence="2">Belongs to the EamA transporter family.</text>
</comment>
<evidence type="ECO:0000256" key="1">
    <source>
        <dbReference type="ARBA" id="ARBA00004141"/>
    </source>
</evidence>
<feature type="transmembrane region" description="Helical" evidence="6">
    <location>
        <begin position="275"/>
        <end position="295"/>
    </location>
</feature>
<evidence type="ECO:0000259" key="7">
    <source>
        <dbReference type="Pfam" id="PF00892"/>
    </source>
</evidence>
<feature type="transmembrane region" description="Helical" evidence="6">
    <location>
        <begin position="191"/>
        <end position="212"/>
    </location>
</feature>
<dbReference type="InterPro" id="IPR037185">
    <property type="entry name" value="EmrE-like"/>
</dbReference>
<dbReference type="Pfam" id="PF00892">
    <property type="entry name" value="EamA"/>
    <property type="match status" value="2"/>
</dbReference>
<reference evidence="8 9" key="1">
    <citation type="submission" date="2019-07" db="EMBL/GenBank/DDBJ databases">
        <title>Whole genome shotgun sequence of Halomonas halophila NBRC 102604.</title>
        <authorList>
            <person name="Hosoyama A."/>
            <person name="Uohara A."/>
            <person name="Ohji S."/>
            <person name="Ichikawa N."/>
        </authorList>
    </citation>
    <scope>NUCLEOTIDE SEQUENCE [LARGE SCALE GENOMIC DNA]</scope>
    <source>
        <strain evidence="8 9">NBRC 102604</strain>
    </source>
</reference>
<feature type="transmembrane region" description="Helical" evidence="6">
    <location>
        <begin position="224"/>
        <end position="240"/>
    </location>
</feature>
<organism evidence="8 9">
    <name type="scientific">Halomonas halophila</name>
    <dbReference type="NCBI Taxonomy" id="29573"/>
    <lineage>
        <taxon>Bacteria</taxon>
        <taxon>Pseudomonadati</taxon>
        <taxon>Pseudomonadota</taxon>
        <taxon>Gammaproteobacteria</taxon>
        <taxon>Oceanospirillales</taxon>
        <taxon>Halomonadaceae</taxon>
        <taxon>Halomonas</taxon>
    </lineage>
</organism>
<proteinExistence type="inferred from homology"/>